<dbReference type="SUPFAM" id="SSF88659">
    <property type="entry name" value="Sigma3 and sigma4 domains of RNA polymerase sigma factors"/>
    <property type="match status" value="1"/>
</dbReference>
<accession>A0A2A4MNK7</accession>
<protein>
    <submittedName>
        <fullName evidence="8">RNA polymerase</fullName>
    </submittedName>
</protein>
<reference evidence="9" key="1">
    <citation type="submission" date="2017-08" db="EMBL/GenBank/DDBJ databases">
        <title>A dynamic microbial community with high functional redundancy inhabits the cold, oxic subseafloor aquifer.</title>
        <authorList>
            <person name="Tully B.J."/>
            <person name="Wheat C.G."/>
            <person name="Glazer B.T."/>
            <person name="Huber J.A."/>
        </authorList>
    </citation>
    <scope>NUCLEOTIDE SEQUENCE [LARGE SCALE GENOMIC DNA]</scope>
</reference>
<dbReference type="PANTHER" id="PTHR43133:SF8">
    <property type="entry name" value="RNA POLYMERASE SIGMA FACTOR HI_1459-RELATED"/>
    <property type="match status" value="1"/>
</dbReference>
<dbReference type="GO" id="GO:0016987">
    <property type="term" value="F:sigma factor activity"/>
    <property type="evidence" value="ECO:0007669"/>
    <property type="project" value="UniProtKB-KW"/>
</dbReference>
<dbReference type="Gene3D" id="1.10.10.10">
    <property type="entry name" value="Winged helix-like DNA-binding domain superfamily/Winged helix DNA-binding domain"/>
    <property type="match status" value="1"/>
</dbReference>
<dbReference type="InterPro" id="IPR013325">
    <property type="entry name" value="RNA_pol_sigma_r2"/>
</dbReference>
<dbReference type="SUPFAM" id="SSF88946">
    <property type="entry name" value="Sigma2 domain of RNA polymerase sigma factors"/>
    <property type="match status" value="1"/>
</dbReference>
<comment type="caution">
    <text evidence="8">The sequence shown here is derived from an EMBL/GenBank/DDBJ whole genome shotgun (WGS) entry which is preliminary data.</text>
</comment>
<evidence type="ECO:0000256" key="5">
    <source>
        <dbReference type="ARBA" id="ARBA00023163"/>
    </source>
</evidence>
<dbReference type="InterPro" id="IPR039425">
    <property type="entry name" value="RNA_pol_sigma-70-like"/>
</dbReference>
<dbReference type="Gene3D" id="1.10.1740.10">
    <property type="match status" value="1"/>
</dbReference>
<dbReference type="InterPro" id="IPR013324">
    <property type="entry name" value="RNA_pol_sigma_r3/r4-like"/>
</dbReference>
<evidence type="ECO:0000259" key="7">
    <source>
        <dbReference type="Pfam" id="PF08281"/>
    </source>
</evidence>
<dbReference type="GO" id="GO:0003677">
    <property type="term" value="F:DNA binding"/>
    <property type="evidence" value="ECO:0007669"/>
    <property type="project" value="UniProtKB-KW"/>
</dbReference>
<gene>
    <name evidence="8" type="ORF">COC19_04020</name>
</gene>
<keyword evidence="3" id="KW-0731">Sigma factor</keyword>
<evidence type="ECO:0000256" key="1">
    <source>
        <dbReference type="ARBA" id="ARBA00010641"/>
    </source>
</evidence>
<feature type="domain" description="RNA polymerase sigma-70 region 2" evidence="6">
    <location>
        <begin position="21"/>
        <end position="88"/>
    </location>
</feature>
<dbReference type="InterPro" id="IPR013249">
    <property type="entry name" value="RNA_pol_sigma70_r4_t2"/>
</dbReference>
<dbReference type="CDD" id="cd06171">
    <property type="entry name" value="Sigma70_r4"/>
    <property type="match status" value="1"/>
</dbReference>
<dbReference type="Pfam" id="PF08281">
    <property type="entry name" value="Sigma70_r4_2"/>
    <property type="match status" value="1"/>
</dbReference>
<dbReference type="EMBL" id="NVQR01000055">
    <property type="protein sequence ID" value="PCH61829.1"/>
    <property type="molecule type" value="Genomic_DNA"/>
</dbReference>
<dbReference type="PANTHER" id="PTHR43133">
    <property type="entry name" value="RNA POLYMERASE ECF-TYPE SIGMA FACTO"/>
    <property type="match status" value="1"/>
</dbReference>
<evidence type="ECO:0000256" key="4">
    <source>
        <dbReference type="ARBA" id="ARBA00023125"/>
    </source>
</evidence>
<dbReference type="InterPro" id="IPR036388">
    <property type="entry name" value="WH-like_DNA-bd_sf"/>
</dbReference>
<proteinExistence type="inferred from homology"/>
<dbReference type="AlphaFoldDB" id="A0A2A4MNK7"/>
<keyword evidence="4" id="KW-0238">DNA-binding</keyword>
<evidence type="ECO:0000256" key="3">
    <source>
        <dbReference type="ARBA" id="ARBA00023082"/>
    </source>
</evidence>
<dbReference type="GO" id="GO:0006352">
    <property type="term" value="P:DNA-templated transcription initiation"/>
    <property type="evidence" value="ECO:0007669"/>
    <property type="project" value="InterPro"/>
</dbReference>
<evidence type="ECO:0000259" key="6">
    <source>
        <dbReference type="Pfam" id="PF04542"/>
    </source>
</evidence>
<dbReference type="NCBIfam" id="TIGR02937">
    <property type="entry name" value="sigma70-ECF"/>
    <property type="match status" value="1"/>
</dbReference>
<dbReference type="Proteomes" id="UP000218172">
    <property type="component" value="Unassembled WGS sequence"/>
</dbReference>
<evidence type="ECO:0000313" key="9">
    <source>
        <dbReference type="Proteomes" id="UP000218172"/>
    </source>
</evidence>
<keyword evidence="5" id="KW-0804">Transcription</keyword>
<sequence>MTDEEAMAAICNADKEAYQYLVSKHFKAISHYAFRILGNSKDTEDITQETFLRLWLKADKWQAHKASLSTWLHRITHNLCIDYLRKDKSAISDDIDAQASEGKIATEEELASYSGGDIEVSFDKKQKLEALQTALNQLPINQRNALTLCHYQGFSNKEAAVIMDVSHKAIESLIIRAKKTLRDKLLTT</sequence>
<comment type="similarity">
    <text evidence="1">Belongs to the sigma-70 factor family. ECF subfamily.</text>
</comment>
<evidence type="ECO:0000313" key="8">
    <source>
        <dbReference type="EMBL" id="PCH61829.1"/>
    </source>
</evidence>
<feature type="domain" description="RNA polymerase sigma factor 70 region 4 type 2" evidence="7">
    <location>
        <begin position="129"/>
        <end position="181"/>
    </location>
</feature>
<keyword evidence="2" id="KW-0805">Transcription regulation</keyword>
<dbReference type="Pfam" id="PF04542">
    <property type="entry name" value="Sigma70_r2"/>
    <property type="match status" value="1"/>
</dbReference>
<name>A0A2A4MNK7_9GAMM</name>
<dbReference type="InterPro" id="IPR014284">
    <property type="entry name" value="RNA_pol_sigma-70_dom"/>
</dbReference>
<evidence type="ECO:0000256" key="2">
    <source>
        <dbReference type="ARBA" id="ARBA00023015"/>
    </source>
</evidence>
<dbReference type="InterPro" id="IPR007627">
    <property type="entry name" value="RNA_pol_sigma70_r2"/>
</dbReference>
<organism evidence="8 9">
    <name type="scientific">SAR86 cluster bacterium</name>
    <dbReference type="NCBI Taxonomy" id="2030880"/>
    <lineage>
        <taxon>Bacteria</taxon>
        <taxon>Pseudomonadati</taxon>
        <taxon>Pseudomonadota</taxon>
        <taxon>Gammaproteobacteria</taxon>
        <taxon>SAR86 cluster</taxon>
    </lineage>
</organism>